<reference evidence="4" key="1">
    <citation type="journal article" date="2014" name="Int. J. Syst. Evol. Microbiol.">
        <title>Complete genome sequence of Corynebacterium casei LMG S-19264T (=DSM 44701T), isolated from a smear-ripened cheese.</title>
        <authorList>
            <consortium name="US DOE Joint Genome Institute (JGI-PGF)"/>
            <person name="Walter F."/>
            <person name="Albersmeier A."/>
            <person name="Kalinowski J."/>
            <person name="Ruckert C."/>
        </authorList>
    </citation>
    <scope>NUCLEOTIDE SEQUENCE</scope>
    <source>
        <strain evidence="4">CCM 7086</strain>
    </source>
</reference>
<feature type="domain" description="FecR N-terminal" evidence="3">
    <location>
        <begin position="6"/>
        <end position="47"/>
    </location>
</feature>
<dbReference type="InterPro" id="IPR006860">
    <property type="entry name" value="FecR"/>
</dbReference>
<dbReference type="Pfam" id="PF04773">
    <property type="entry name" value="FecR"/>
    <property type="match status" value="1"/>
</dbReference>
<feature type="domain" description="FecR protein" evidence="2">
    <location>
        <begin position="119"/>
        <end position="210"/>
    </location>
</feature>
<dbReference type="InterPro" id="IPR012373">
    <property type="entry name" value="Ferrdict_sens_TM"/>
</dbReference>
<keyword evidence="5" id="KW-1185">Reference proteome</keyword>
<organism evidence="4 5">
    <name type="scientific">Oxalicibacterium flavum</name>
    <dbReference type="NCBI Taxonomy" id="179467"/>
    <lineage>
        <taxon>Bacteria</taxon>
        <taxon>Pseudomonadati</taxon>
        <taxon>Pseudomonadota</taxon>
        <taxon>Betaproteobacteria</taxon>
        <taxon>Burkholderiales</taxon>
        <taxon>Oxalobacteraceae</taxon>
        <taxon>Oxalicibacterium</taxon>
    </lineage>
</organism>
<evidence type="ECO:0000256" key="1">
    <source>
        <dbReference type="SAM" id="Phobius"/>
    </source>
</evidence>
<dbReference type="PANTHER" id="PTHR30273:SF2">
    <property type="entry name" value="PROTEIN FECR"/>
    <property type="match status" value="1"/>
</dbReference>
<evidence type="ECO:0000313" key="4">
    <source>
        <dbReference type="EMBL" id="GGB95514.1"/>
    </source>
</evidence>
<proteinExistence type="predicted"/>
<keyword evidence="1" id="KW-1133">Transmembrane helix</keyword>
<dbReference type="AlphaFoldDB" id="A0A8J2UJ92"/>
<dbReference type="EMBL" id="BMCG01000001">
    <property type="protein sequence ID" value="GGB95514.1"/>
    <property type="molecule type" value="Genomic_DNA"/>
</dbReference>
<feature type="transmembrane region" description="Helical" evidence="1">
    <location>
        <begin position="85"/>
        <end position="104"/>
    </location>
</feature>
<dbReference type="PANTHER" id="PTHR30273">
    <property type="entry name" value="PERIPLASMIC SIGNAL SENSOR AND SIGMA FACTOR ACTIVATOR FECR-RELATED"/>
    <property type="match status" value="1"/>
</dbReference>
<comment type="caution">
    <text evidence="4">The sequence shown here is derived from an EMBL/GenBank/DDBJ whole genome shotgun (WGS) entry which is preliminary data.</text>
</comment>
<dbReference type="Pfam" id="PF16220">
    <property type="entry name" value="DUF4880"/>
    <property type="match status" value="1"/>
</dbReference>
<reference evidence="4" key="2">
    <citation type="submission" date="2020-09" db="EMBL/GenBank/DDBJ databases">
        <authorList>
            <person name="Sun Q."/>
            <person name="Sedlacek I."/>
        </authorList>
    </citation>
    <scope>NUCLEOTIDE SEQUENCE</scope>
    <source>
        <strain evidence="4">CCM 7086</strain>
    </source>
</reference>
<name>A0A8J2UJ92_9BURK</name>
<keyword evidence="1" id="KW-0472">Membrane</keyword>
<gene>
    <name evidence="4" type="primary">vreR</name>
    <name evidence="4" type="ORF">GCM10007205_00920</name>
</gene>
<protein>
    <submittedName>
        <fullName evidence="4">Sigma factor regulator VreR</fullName>
    </submittedName>
</protein>
<dbReference type="GO" id="GO:0016989">
    <property type="term" value="F:sigma factor antagonist activity"/>
    <property type="evidence" value="ECO:0007669"/>
    <property type="project" value="TreeGrafter"/>
</dbReference>
<sequence length="323" mass="35254">MNELEKQAHAWVRRMRSGALRPRDARALARWCAISTAHEEAFRAAQQKWNDLLPAAALAGIDDSELAMLRAGRNRRNQMDAGRRLFLGGVLAASAATGVVLLYSPMDLLPSITSAWQADYRTATGEQRSISLTSDVIVNMNTRSSIAVQRAGMGEVDGIRLLEGEVAVQMERPGRPFVVATGLGRLQADQASFEVRVRESGECVTCTAGSLRVTVAGMQLVLHANQQVVYDSNGMQPIRTLQAEQVSTWGSGILTFSKTALEEVIAEINRYRPGRVVLLAGAVRDKPVSGRFQIRDLDGAIAQIQRLFHLDVKNLPGGIVLLR</sequence>
<dbReference type="PIRSF" id="PIRSF018266">
    <property type="entry name" value="FecR"/>
    <property type="match status" value="1"/>
</dbReference>
<dbReference type="Gene3D" id="2.60.120.1440">
    <property type="match status" value="1"/>
</dbReference>
<evidence type="ECO:0000259" key="2">
    <source>
        <dbReference type="Pfam" id="PF04773"/>
    </source>
</evidence>
<evidence type="ECO:0000259" key="3">
    <source>
        <dbReference type="Pfam" id="PF16220"/>
    </source>
</evidence>
<dbReference type="Proteomes" id="UP000620266">
    <property type="component" value="Unassembled WGS sequence"/>
</dbReference>
<dbReference type="Gene3D" id="3.55.50.30">
    <property type="match status" value="1"/>
</dbReference>
<dbReference type="RefSeq" id="WP_188394215.1">
    <property type="nucleotide sequence ID" value="NZ_BMCG01000001.1"/>
</dbReference>
<dbReference type="InterPro" id="IPR032623">
    <property type="entry name" value="FecR_N"/>
</dbReference>
<accession>A0A8J2UJ92</accession>
<evidence type="ECO:0000313" key="5">
    <source>
        <dbReference type="Proteomes" id="UP000620266"/>
    </source>
</evidence>
<keyword evidence="1" id="KW-0812">Transmembrane</keyword>